<evidence type="ECO:0000313" key="1">
    <source>
        <dbReference type="EnsemblPlants" id="OB05G10040.1"/>
    </source>
</evidence>
<name>J3M330_ORYBR</name>
<organism evidence="1">
    <name type="scientific">Oryza brachyantha</name>
    <name type="common">malo sina</name>
    <dbReference type="NCBI Taxonomy" id="4533"/>
    <lineage>
        <taxon>Eukaryota</taxon>
        <taxon>Viridiplantae</taxon>
        <taxon>Streptophyta</taxon>
        <taxon>Embryophyta</taxon>
        <taxon>Tracheophyta</taxon>
        <taxon>Spermatophyta</taxon>
        <taxon>Magnoliopsida</taxon>
        <taxon>Liliopsida</taxon>
        <taxon>Poales</taxon>
        <taxon>Poaceae</taxon>
        <taxon>BOP clade</taxon>
        <taxon>Oryzoideae</taxon>
        <taxon>Oryzeae</taxon>
        <taxon>Oryzinae</taxon>
        <taxon>Oryza</taxon>
    </lineage>
</organism>
<dbReference type="HOGENOM" id="CLU_3093633_0_0_1"/>
<accession>J3M330</accession>
<evidence type="ECO:0000313" key="2">
    <source>
        <dbReference type="Proteomes" id="UP000006038"/>
    </source>
</evidence>
<dbReference type="Proteomes" id="UP000006038">
    <property type="component" value="Chromosome 5"/>
</dbReference>
<reference evidence="1" key="2">
    <citation type="submission" date="2013-04" db="UniProtKB">
        <authorList>
            <consortium name="EnsemblPlants"/>
        </authorList>
    </citation>
    <scope>IDENTIFICATION</scope>
</reference>
<keyword evidence="2" id="KW-1185">Reference proteome</keyword>
<dbReference type="EnsemblPlants" id="OB05G10040.1">
    <property type="protein sequence ID" value="OB05G10040.1"/>
    <property type="gene ID" value="OB05G10040"/>
</dbReference>
<sequence>MVKSRMMGDLTYKSTLDCIAKTLKNEARKPFSKTYIAHLLCPHKSFYFLLEM</sequence>
<dbReference type="AlphaFoldDB" id="J3M330"/>
<proteinExistence type="predicted"/>
<dbReference type="Gramene" id="OB05G10040.1">
    <property type="protein sequence ID" value="OB05G10040.1"/>
    <property type="gene ID" value="OB05G10040"/>
</dbReference>
<reference evidence="1" key="1">
    <citation type="journal article" date="2013" name="Nat. Commun.">
        <title>Whole-genome sequencing of Oryza brachyantha reveals mechanisms underlying Oryza genome evolution.</title>
        <authorList>
            <person name="Chen J."/>
            <person name="Huang Q."/>
            <person name="Gao D."/>
            <person name="Wang J."/>
            <person name="Lang Y."/>
            <person name="Liu T."/>
            <person name="Li B."/>
            <person name="Bai Z."/>
            <person name="Luis Goicoechea J."/>
            <person name="Liang C."/>
            <person name="Chen C."/>
            <person name="Zhang W."/>
            <person name="Sun S."/>
            <person name="Liao Y."/>
            <person name="Zhang X."/>
            <person name="Yang L."/>
            <person name="Song C."/>
            <person name="Wang M."/>
            <person name="Shi J."/>
            <person name="Liu G."/>
            <person name="Liu J."/>
            <person name="Zhou H."/>
            <person name="Zhou W."/>
            <person name="Yu Q."/>
            <person name="An N."/>
            <person name="Chen Y."/>
            <person name="Cai Q."/>
            <person name="Wang B."/>
            <person name="Liu B."/>
            <person name="Min J."/>
            <person name="Huang Y."/>
            <person name="Wu H."/>
            <person name="Li Z."/>
            <person name="Zhang Y."/>
            <person name="Yin Y."/>
            <person name="Song W."/>
            <person name="Jiang J."/>
            <person name="Jackson S.A."/>
            <person name="Wing R.A."/>
            <person name="Wang J."/>
            <person name="Chen M."/>
        </authorList>
    </citation>
    <scope>NUCLEOTIDE SEQUENCE [LARGE SCALE GENOMIC DNA]</scope>
    <source>
        <strain evidence="1">cv. IRGC 101232</strain>
    </source>
</reference>
<protein>
    <submittedName>
        <fullName evidence="1">Uncharacterized protein</fullName>
    </submittedName>
</protein>